<evidence type="ECO:0000313" key="7">
    <source>
        <dbReference type="EMBL" id="MBE3607710.1"/>
    </source>
</evidence>
<accession>A0AAW3ZXM5</accession>
<evidence type="ECO:0000256" key="1">
    <source>
        <dbReference type="ARBA" id="ARBA00006964"/>
    </source>
</evidence>
<dbReference type="Gene3D" id="3.40.1390.30">
    <property type="entry name" value="NIF3 (NGG1p interacting factor 3)-like"/>
    <property type="match status" value="2"/>
</dbReference>
<dbReference type="PANTHER" id="PTHR13799:SF14">
    <property type="entry name" value="GTP CYCLOHYDROLASE 1 TYPE 2 HOMOLOG"/>
    <property type="match status" value="1"/>
</dbReference>
<dbReference type="SUPFAM" id="SSF102705">
    <property type="entry name" value="NIF3 (NGG1p interacting factor 3)-like"/>
    <property type="match status" value="1"/>
</dbReference>
<dbReference type="GO" id="GO:0005737">
    <property type="term" value="C:cytoplasm"/>
    <property type="evidence" value="ECO:0007669"/>
    <property type="project" value="TreeGrafter"/>
</dbReference>
<dbReference type="InterPro" id="IPR036069">
    <property type="entry name" value="DUF34/NIF3_sf"/>
</dbReference>
<gene>
    <name evidence="6" type="ORF">CCAL12919_03165</name>
    <name evidence="7" type="ORF">CCAL9337_03050</name>
</gene>
<comment type="similarity">
    <text evidence="1">Belongs to the GTP cyclohydrolase I type 2/NIF3 family.</text>
</comment>
<feature type="binding site" evidence="5">
    <location>
        <position position="101"/>
    </location>
    <ligand>
        <name>a divalent metal cation</name>
        <dbReference type="ChEBI" id="CHEBI:60240"/>
        <label>1</label>
    </ligand>
</feature>
<name>A0AAW3ZXM5_9BACT</name>
<dbReference type="PANTHER" id="PTHR13799">
    <property type="entry name" value="NGG1 INTERACTING FACTOR 3"/>
    <property type="match status" value="1"/>
</dbReference>
<sequence>MKIFDIYEHLNKIAPFDTQEEWDNSGLIVGSFESEFEQIYLSLDIDSELVDKMKPNSLLITHHPLIFKGLKVINLAKYPSGIIAEMIKKNISLISMHTNFDKAVLNRYFVTEILGFDISRSDEFLIYCDVNLNFKELVDLVKDRLNLNQIRTVYAKDEIKTIAICTGSGADLMPYVKADVLLTGDIKYHQALEARENLLNLIDINHYESEQYFGESLAKYLQNLGVLIIISNSKNPFTHF</sequence>
<dbReference type="Proteomes" id="UP001318760">
    <property type="component" value="Unassembled WGS sequence"/>
</dbReference>
<dbReference type="GO" id="GO:0046872">
    <property type="term" value="F:metal ion binding"/>
    <property type="evidence" value="ECO:0007669"/>
    <property type="project" value="UniProtKB-KW"/>
</dbReference>
<feature type="binding site" evidence="5">
    <location>
        <position position="210"/>
    </location>
    <ligand>
        <name>a divalent metal cation</name>
        <dbReference type="ChEBI" id="CHEBI:60240"/>
        <label>1</label>
    </ligand>
</feature>
<dbReference type="FunFam" id="3.40.1390.30:FF:000001">
    <property type="entry name" value="GTP cyclohydrolase 1 type 2"/>
    <property type="match status" value="1"/>
</dbReference>
<feature type="binding site" evidence="5">
    <location>
        <position position="63"/>
    </location>
    <ligand>
        <name>a divalent metal cation</name>
        <dbReference type="ChEBI" id="CHEBI:60240"/>
        <label>1</label>
    </ligand>
</feature>
<reference evidence="6 9" key="2">
    <citation type="submission" date="2020-10" db="EMBL/GenBank/DDBJ databases">
        <title>Campylobacter californiensis sp. nov. isolated from cattle and feral swine in California.</title>
        <authorList>
            <person name="Miller W.G."/>
        </authorList>
    </citation>
    <scope>NUCLEOTIDE SEQUENCE [LARGE SCALE GENOMIC DNA]</scope>
    <source>
        <strain evidence="6 9">RM12919</strain>
    </source>
</reference>
<comment type="caution">
    <text evidence="7">The sequence shown here is derived from an EMBL/GenBank/DDBJ whole genome shotgun (WGS) entry which is preliminary data.</text>
</comment>
<comment type="subunit">
    <text evidence="2">Homohexamer.</text>
</comment>
<keyword evidence="4 5" id="KW-0479">Metal-binding</keyword>
<evidence type="ECO:0000256" key="2">
    <source>
        <dbReference type="ARBA" id="ARBA00011643"/>
    </source>
</evidence>
<dbReference type="Pfam" id="PF01784">
    <property type="entry name" value="DUF34_NIF3"/>
    <property type="match status" value="1"/>
</dbReference>
<dbReference type="AlphaFoldDB" id="A0AAW3ZXM5"/>
<dbReference type="EMBL" id="LIWG01000002">
    <property type="protein sequence ID" value="MBE3607710.1"/>
    <property type="molecule type" value="Genomic_DNA"/>
</dbReference>
<proteinExistence type="inferred from homology"/>
<dbReference type="InterPro" id="IPR002678">
    <property type="entry name" value="DUF34/NIF3"/>
</dbReference>
<feature type="binding site" evidence="5">
    <location>
        <position position="206"/>
    </location>
    <ligand>
        <name>a divalent metal cation</name>
        <dbReference type="ChEBI" id="CHEBI:60240"/>
        <label>1</label>
    </ligand>
</feature>
<protein>
    <recommendedName>
        <fullName evidence="3">GTP cyclohydrolase 1 type 2 homolog</fullName>
    </recommendedName>
</protein>
<evidence type="ECO:0000256" key="5">
    <source>
        <dbReference type="PIRSR" id="PIRSR602678-1"/>
    </source>
</evidence>
<evidence type="ECO:0000313" key="6">
    <source>
        <dbReference type="EMBL" id="MBE2986137.1"/>
    </source>
</evidence>
<evidence type="ECO:0000313" key="9">
    <source>
        <dbReference type="Proteomes" id="UP001318760"/>
    </source>
</evidence>
<dbReference type="NCBIfam" id="TIGR00486">
    <property type="entry name" value="YbgI_SA1388"/>
    <property type="match status" value="1"/>
</dbReference>
<reference evidence="7 8" key="1">
    <citation type="submission" date="2015-08" db="EMBL/GenBank/DDBJ databases">
        <title>Comparative genomics of the Campylobacter concisus group.</title>
        <authorList>
            <person name="Yee E."/>
            <person name="Chapman M.H."/>
            <person name="Huynh S."/>
            <person name="Bono J.L."/>
            <person name="On S.L."/>
            <person name="St Leger J."/>
            <person name="Foster G."/>
            <person name="Parker C.T."/>
            <person name="Miller W.G."/>
        </authorList>
    </citation>
    <scope>NUCLEOTIDE SEQUENCE [LARGE SCALE GENOMIC DNA]</scope>
    <source>
        <strain evidence="7 8">RM9337</strain>
    </source>
</reference>
<keyword evidence="8" id="KW-1185">Reference proteome</keyword>
<dbReference type="EMBL" id="JADBHS010000004">
    <property type="protein sequence ID" value="MBE2986137.1"/>
    <property type="molecule type" value="Genomic_DNA"/>
</dbReference>
<evidence type="ECO:0000256" key="4">
    <source>
        <dbReference type="ARBA" id="ARBA00022723"/>
    </source>
</evidence>
<dbReference type="Proteomes" id="UP000650616">
    <property type="component" value="Unassembled WGS sequence"/>
</dbReference>
<organism evidence="7 8">
    <name type="scientific">Campylobacter californiensis</name>
    <dbReference type="NCBI Taxonomy" id="1032243"/>
    <lineage>
        <taxon>Bacteria</taxon>
        <taxon>Pseudomonadati</taxon>
        <taxon>Campylobacterota</taxon>
        <taxon>Epsilonproteobacteria</taxon>
        <taxon>Campylobacterales</taxon>
        <taxon>Campylobacteraceae</taxon>
        <taxon>Campylobacter</taxon>
    </lineage>
</organism>
<evidence type="ECO:0000256" key="3">
    <source>
        <dbReference type="ARBA" id="ARBA00022112"/>
    </source>
</evidence>
<evidence type="ECO:0000313" key="8">
    <source>
        <dbReference type="Proteomes" id="UP000650616"/>
    </source>
</evidence>
<feature type="binding site" evidence="5">
    <location>
        <position position="62"/>
    </location>
    <ligand>
        <name>a divalent metal cation</name>
        <dbReference type="ChEBI" id="CHEBI:60240"/>
        <label>1</label>
    </ligand>
</feature>
<dbReference type="RefSeq" id="WP_169937307.1">
    <property type="nucleotide sequence ID" value="NZ_CP012545.1"/>
</dbReference>